<dbReference type="SMART" id="SM00849">
    <property type="entry name" value="Lactamase_B"/>
    <property type="match status" value="1"/>
</dbReference>
<dbReference type="Gene3D" id="1.10.10.10">
    <property type="entry name" value="Winged helix-like DNA-binding domain superfamily/Winged helix DNA-binding domain"/>
    <property type="match status" value="1"/>
</dbReference>
<dbReference type="Gene3D" id="3.60.15.10">
    <property type="entry name" value="Ribonuclease Z/Hydroxyacylglutathione hydrolase-like"/>
    <property type="match status" value="1"/>
</dbReference>
<keyword evidence="2" id="KW-0378">Hydrolase</keyword>
<name>A0A5M6IJ39_9PROT</name>
<dbReference type="SUPFAM" id="SSF56281">
    <property type="entry name" value="Metallo-hydrolase/oxidoreductase"/>
    <property type="match status" value="1"/>
</dbReference>
<dbReference type="OrthoDB" id="2971563at2"/>
<keyword evidence="3" id="KW-1185">Reference proteome</keyword>
<proteinExistence type="predicted"/>
<gene>
    <name evidence="2" type="ORF">F1188_02455</name>
</gene>
<dbReference type="RefSeq" id="WP_150060771.1">
    <property type="nucleotide sequence ID" value="NZ_JACHII010000001.1"/>
</dbReference>
<comment type="caution">
    <text evidence="2">The sequence shown here is derived from an EMBL/GenBank/DDBJ whole genome shotgun (WGS) entry which is preliminary data.</text>
</comment>
<organism evidence="2 3">
    <name type="scientific">Roseospira marina</name>
    <dbReference type="NCBI Taxonomy" id="140057"/>
    <lineage>
        <taxon>Bacteria</taxon>
        <taxon>Pseudomonadati</taxon>
        <taxon>Pseudomonadota</taxon>
        <taxon>Alphaproteobacteria</taxon>
        <taxon>Rhodospirillales</taxon>
        <taxon>Rhodospirillaceae</taxon>
        <taxon>Roseospira</taxon>
    </lineage>
</organism>
<dbReference type="AlphaFoldDB" id="A0A5M6IJ39"/>
<dbReference type="Proteomes" id="UP000324065">
    <property type="component" value="Unassembled WGS sequence"/>
</dbReference>
<dbReference type="GO" id="GO:0016787">
    <property type="term" value="F:hydrolase activity"/>
    <property type="evidence" value="ECO:0007669"/>
    <property type="project" value="UniProtKB-KW"/>
</dbReference>
<feature type="domain" description="Metallo-beta-lactamase" evidence="1">
    <location>
        <begin position="21"/>
        <end position="239"/>
    </location>
</feature>
<evidence type="ECO:0000313" key="2">
    <source>
        <dbReference type="EMBL" id="KAA5607638.1"/>
    </source>
</evidence>
<reference evidence="2 3" key="1">
    <citation type="submission" date="2019-09" db="EMBL/GenBank/DDBJ databases">
        <title>Genome sequence of Roseospira marina, one of the more divergent members of the non-sulfur purple photosynthetic bacterial family, the Rhodospirillaceae.</title>
        <authorList>
            <person name="Meyer T."/>
            <person name="Kyndt J."/>
        </authorList>
    </citation>
    <scope>NUCLEOTIDE SEQUENCE [LARGE SCALE GENOMIC DNA]</scope>
    <source>
        <strain evidence="2 3">DSM 15113</strain>
    </source>
</reference>
<dbReference type="PANTHER" id="PTHR23131">
    <property type="entry name" value="ENDORIBONUCLEASE LACTB2"/>
    <property type="match status" value="1"/>
</dbReference>
<protein>
    <submittedName>
        <fullName evidence="2">MBL fold metallo-hydrolase</fullName>
    </submittedName>
</protein>
<evidence type="ECO:0000313" key="3">
    <source>
        <dbReference type="Proteomes" id="UP000324065"/>
    </source>
</evidence>
<dbReference type="InterPro" id="IPR036388">
    <property type="entry name" value="WH-like_DNA-bd_sf"/>
</dbReference>
<evidence type="ECO:0000259" key="1">
    <source>
        <dbReference type="SMART" id="SM00849"/>
    </source>
</evidence>
<accession>A0A5M6IJ39</accession>
<sequence>MTPVAPGVFWLCMPLPFALDHINLWVLEDGDGWTLVDTGIANDHTRDLWRALIEGPLAGRPVRRLICTHFHPDHMGLSGWLTEWLGVPLWAPLGEWAFGCQLQAMSDTAFTATSRALYARAGCTPDVLDLSDRRGNPYRTRTVPHPTTLRRLMDGQSVQIGGRDWTVVVGYGHAPEHAGLWCPEAGVLISGDQILPRISPNVSVWPTEPDGDPLAQFLDSLRRWSRVIDDPQVLVLPSHGLPFVGVHTRVRELLELHDARLTVTQTLCADTPRSAADLLPLLFRRRLDDHQLFFALGETLAHLHHLETRQAVRREPGADGVDRFVVPD</sequence>
<dbReference type="InterPro" id="IPR048933">
    <property type="entry name" value="B_lactamase-like_C"/>
</dbReference>
<dbReference type="Pfam" id="PF00753">
    <property type="entry name" value="Lactamase_B"/>
    <property type="match status" value="1"/>
</dbReference>
<dbReference type="InterPro" id="IPR001279">
    <property type="entry name" value="Metallo-B-lactamas"/>
</dbReference>
<dbReference type="PANTHER" id="PTHR23131:SF4">
    <property type="entry name" value="METALLO-BETA-LACTAMASE SUPERFAMILY POTEIN"/>
    <property type="match status" value="1"/>
</dbReference>
<dbReference type="InterPro" id="IPR036866">
    <property type="entry name" value="RibonucZ/Hydroxyglut_hydro"/>
</dbReference>
<dbReference type="InterPro" id="IPR050662">
    <property type="entry name" value="Sec-metab_biosynth-thioest"/>
</dbReference>
<dbReference type="EMBL" id="VWPJ01000001">
    <property type="protein sequence ID" value="KAA5607638.1"/>
    <property type="molecule type" value="Genomic_DNA"/>
</dbReference>
<dbReference type="Pfam" id="PF21221">
    <property type="entry name" value="B_lactamase-like_C"/>
    <property type="match status" value="1"/>
</dbReference>